<sequence length="794" mass="90101">MVSATNVNTPVEETEKTSVENQVVPAPIPKVNVWQVKQSIKSNTLTEKEESTWPAPQEALEKQDKEEVKEEKIVVPKAKGRGTPYTPTITHSSSTPRLGSGRGNIGSGNGIKKSTGARKPRRTNNQPSKEKDAVAKDSVINKEPENATKEVTDKKDAISINTDKDLPVKKDTPASQPTTPTPRALNKEPTIHRQHNKERNHSSNSTTRRGPRNGNNQHRSFNNRRPVLVHEDMLKMYITQQIEYYFSIDNLCKDIFLRKQMDSNGYVELSFLANFNRVKGLTTDLSLIRDALTQSQVVEVTSENKIRKREGWEMWVLPPRNGSASTTSATITVTNGSTTTIDSKNTPPLNAPAVKSTTTPVKPAQAPMPTLPASMKKTTPSAKPKTKNDEEDELFDFDDEWVDGSRPNTVKKYYLSDDDSEFDDDEDDDYVDDDMIARIMIVTQRKRDRSHTSFDRSKMNDELSEMINEGLYQYESGLGGTSKSKNEKVATVDREHFAKQKEESITNASTTEAKPIKEQQAPRFYPVQPESLPSSAFYSGSLRSTTTPSSLTNASATSNGNNKKIDHADVGWVLSDQPYHPSDIASSLSKSVELGSSMDMAHSIPNFQHPSHSLLREKGFVQHKYYKYHAKALKERKQLGVGQSQEMNTLFRFWSHFLRDHFNKRMYREFKKLSVEDANQDYRYGLECIFRFYSYGLEKRFRKDVFDDFQELTLMDVEHGHLYGLEKFWAYLHYRKENKKTKQCKVDDRLKELLAKYHSLDDFRQAGSVKKDVDGPYKVPNHGKPRGSISGTLA</sequence>
<dbReference type="OrthoDB" id="340227at2759"/>
<dbReference type="PANTHER" id="PTHR22792:SF132">
    <property type="entry name" value="LA-RELATED PROTEIN 1"/>
    <property type="match status" value="1"/>
</dbReference>
<dbReference type="AlphaFoldDB" id="A0A1X2ISE5"/>
<feature type="region of interest" description="Disordered" evidence="3">
    <location>
        <begin position="773"/>
        <end position="794"/>
    </location>
</feature>
<dbReference type="GO" id="GO:0005829">
    <property type="term" value="C:cytosol"/>
    <property type="evidence" value="ECO:0007669"/>
    <property type="project" value="TreeGrafter"/>
</dbReference>
<dbReference type="Proteomes" id="UP000193560">
    <property type="component" value="Unassembled WGS sequence"/>
</dbReference>
<feature type="region of interest" description="Disordered" evidence="3">
    <location>
        <begin position="1"/>
        <end position="20"/>
    </location>
</feature>
<dbReference type="SMART" id="SM00684">
    <property type="entry name" value="DM15"/>
    <property type="match status" value="3"/>
</dbReference>
<keyword evidence="6" id="KW-1185">Reference proteome</keyword>
<feature type="region of interest" description="Disordered" evidence="3">
    <location>
        <begin position="536"/>
        <end position="562"/>
    </location>
</feature>
<dbReference type="GO" id="GO:0045727">
    <property type="term" value="P:positive regulation of translation"/>
    <property type="evidence" value="ECO:0007669"/>
    <property type="project" value="TreeGrafter"/>
</dbReference>
<feature type="compositionally biased region" description="Polar residues" evidence="3">
    <location>
        <begin position="1"/>
        <end position="11"/>
    </location>
</feature>
<dbReference type="FunFam" id="1.10.10.10:FF:000131">
    <property type="entry name" value="la-related protein 1B isoform X2"/>
    <property type="match status" value="1"/>
</dbReference>
<feature type="compositionally biased region" description="Basic and acidic residues" evidence="3">
    <location>
        <begin position="185"/>
        <end position="201"/>
    </location>
</feature>
<protein>
    <recommendedName>
        <fullName evidence="4">HTH La-type RNA-binding domain-containing protein</fullName>
    </recommendedName>
</protein>
<dbReference type="InterPro" id="IPR045180">
    <property type="entry name" value="La_dom_prot"/>
</dbReference>
<dbReference type="CDD" id="cd07323">
    <property type="entry name" value="LAM"/>
    <property type="match status" value="1"/>
</dbReference>
<comment type="caution">
    <text evidence="5">The sequence shown here is derived from an EMBL/GenBank/DDBJ whole genome shotgun (WGS) entry which is preliminary data.</text>
</comment>
<feature type="region of interest" description="Disordered" evidence="3">
    <location>
        <begin position="42"/>
        <end position="224"/>
    </location>
</feature>
<dbReference type="GO" id="GO:0048255">
    <property type="term" value="P:mRNA stabilization"/>
    <property type="evidence" value="ECO:0007669"/>
    <property type="project" value="InterPro"/>
</dbReference>
<dbReference type="SUPFAM" id="SSF46785">
    <property type="entry name" value="Winged helix' DNA-binding domain"/>
    <property type="match status" value="1"/>
</dbReference>
<feature type="compositionally biased region" description="Polar residues" evidence="3">
    <location>
        <begin position="202"/>
        <end position="220"/>
    </location>
</feature>
<dbReference type="STRING" id="90262.A0A1X2ISE5"/>
<feature type="domain" description="HTH La-type RNA-binding" evidence="4">
    <location>
        <begin position="228"/>
        <end position="318"/>
    </location>
</feature>
<evidence type="ECO:0000256" key="2">
    <source>
        <dbReference type="PROSITE-ProRule" id="PRU00332"/>
    </source>
</evidence>
<dbReference type="InterPro" id="IPR036390">
    <property type="entry name" value="WH_DNA-bd_sf"/>
</dbReference>
<reference evidence="5 6" key="1">
    <citation type="submission" date="2016-07" db="EMBL/GenBank/DDBJ databases">
        <title>Pervasive Adenine N6-methylation of Active Genes in Fungi.</title>
        <authorList>
            <consortium name="DOE Joint Genome Institute"/>
            <person name="Mondo S.J."/>
            <person name="Dannebaum R.O."/>
            <person name="Kuo R.C."/>
            <person name="Labutti K."/>
            <person name="Haridas S."/>
            <person name="Kuo A."/>
            <person name="Salamov A."/>
            <person name="Ahrendt S.R."/>
            <person name="Lipzen A."/>
            <person name="Sullivan W."/>
            <person name="Andreopoulos W.B."/>
            <person name="Clum A."/>
            <person name="Lindquist E."/>
            <person name="Daum C."/>
            <person name="Ramamoorthy G.K."/>
            <person name="Gryganskyi A."/>
            <person name="Culley D."/>
            <person name="Magnuson J.K."/>
            <person name="James T.Y."/>
            <person name="O'Malley M.A."/>
            <person name="Stajich J.E."/>
            <person name="Spatafora J.W."/>
            <person name="Visel A."/>
            <person name="Grigoriev I.V."/>
        </authorList>
    </citation>
    <scope>NUCLEOTIDE SEQUENCE [LARGE SCALE GENOMIC DNA]</scope>
    <source>
        <strain evidence="5 6">NRRL 1336</strain>
    </source>
</reference>
<gene>
    <name evidence="5" type="ORF">BCR42DRAFT_346315</name>
</gene>
<dbReference type="InterPro" id="IPR006630">
    <property type="entry name" value="La_HTH"/>
</dbReference>
<dbReference type="InterPro" id="IPR036388">
    <property type="entry name" value="WH-like_DNA-bd_sf"/>
</dbReference>
<evidence type="ECO:0000256" key="3">
    <source>
        <dbReference type="SAM" id="MobiDB-lite"/>
    </source>
</evidence>
<organism evidence="5 6">
    <name type="scientific">Absidia repens</name>
    <dbReference type="NCBI Taxonomy" id="90262"/>
    <lineage>
        <taxon>Eukaryota</taxon>
        <taxon>Fungi</taxon>
        <taxon>Fungi incertae sedis</taxon>
        <taxon>Mucoromycota</taxon>
        <taxon>Mucoromycotina</taxon>
        <taxon>Mucoromycetes</taxon>
        <taxon>Mucorales</taxon>
        <taxon>Cunninghamellaceae</taxon>
        <taxon>Absidia</taxon>
    </lineage>
</organism>
<accession>A0A1X2ISE5</accession>
<evidence type="ECO:0000259" key="4">
    <source>
        <dbReference type="PROSITE" id="PS50961"/>
    </source>
</evidence>
<feature type="region of interest" description="Disordered" evidence="3">
    <location>
        <begin position="336"/>
        <end position="390"/>
    </location>
</feature>
<feature type="compositionally biased region" description="Polar residues" evidence="3">
    <location>
        <begin position="553"/>
        <end position="562"/>
    </location>
</feature>
<dbReference type="GO" id="GO:0000339">
    <property type="term" value="F:RNA cap binding"/>
    <property type="evidence" value="ECO:0007669"/>
    <property type="project" value="InterPro"/>
</dbReference>
<evidence type="ECO:0000313" key="5">
    <source>
        <dbReference type="EMBL" id="ORZ21468.1"/>
    </source>
</evidence>
<dbReference type="GO" id="GO:0010494">
    <property type="term" value="C:cytoplasmic stress granule"/>
    <property type="evidence" value="ECO:0007669"/>
    <property type="project" value="TreeGrafter"/>
</dbReference>
<proteinExistence type="predicted"/>
<dbReference type="SMART" id="SM00715">
    <property type="entry name" value="LA"/>
    <property type="match status" value="1"/>
</dbReference>
<dbReference type="PROSITE" id="PS50961">
    <property type="entry name" value="HTH_LA"/>
    <property type="match status" value="1"/>
</dbReference>
<evidence type="ECO:0000313" key="6">
    <source>
        <dbReference type="Proteomes" id="UP000193560"/>
    </source>
</evidence>
<dbReference type="PANTHER" id="PTHR22792">
    <property type="entry name" value="LUPUS LA PROTEIN-RELATED"/>
    <property type="match status" value="1"/>
</dbReference>
<feature type="compositionally biased region" description="Gly residues" evidence="3">
    <location>
        <begin position="100"/>
        <end position="109"/>
    </location>
</feature>
<feature type="compositionally biased region" description="Basic and acidic residues" evidence="3">
    <location>
        <begin position="128"/>
        <end position="172"/>
    </location>
</feature>
<dbReference type="Pfam" id="PF21071">
    <property type="entry name" value="LARP1_HEAT"/>
    <property type="match status" value="1"/>
</dbReference>
<feature type="compositionally biased region" description="Polar residues" evidence="3">
    <location>
        <begin position="85"/>
        <end position="96"/>
    </location>
</feature>
<name>A0A1X2ISE5_9FUNG</name>
<dbReference type="InterPro" id="IPR006607">
    <property type="entry name" value="DM15"/>
</dbReference>
<dbReference type="EMBL" id="MCGE01000005">
    <property type="protein sequence ID" value="ORZ21468.1"/>
    <property type="molecule type" value="Genomic_DNA"/>
</dbReference>
<dbReference type="Gene3D" id="1.10.10.10">
    <property type="entry name" value="Winged helix-like DNA-binding domain superfamily/Winged helix DNA-binding domain"/>
    <property type="match status" value="1"/>
</dbReference>
<feature type="region of interest" description="Disordered" evidence="3">
    <location>
        <begin position="496"/>
        <end position="521"/>
    </location>
</feature>
<keyword evidence="1 2" id="KW-0694">RNA-binding</keyword>
<dbReference type="Pfam" id="PF05383">
    <property type="entry name" value="La"/>
    <property type="match status" value="1"/>
</dbReference>
<feature type="compositionally biased region" description="Basic and acidic residues" evidence="3">
    <location>
        <begin position="59"/>
        <end position="74"/>
    </location>
</feature>
<evidence type="ECO:0000256" key="1">
    <source>
        <dbReference type="ARBA" id="ARBA00022884"/>
    </source>
</evidence>
<feature type="compositionally biased region" description="Low complexity" evidence="3">
    <location>
        <begin position="539"/>
        <end position="552"/>
    </location>
</feature>